<evidence type="ECO:0000313" key="6">
    <source>
        <dbReference type="Proteomes" id="UP001182556"/>
    </source>
</evidence>
<feature type="domain" description="Cytochrome b5 heme-binding" evidence="3">
    <location>
        <begin position="1"/>
        <end position="76"/>
    </location>
</feature>
<dbReference type="SMART" id="SM01117">
    <property type="entry name" value="Cyt-b5"/>
    <property type="match status" value="1"/>
</dbReference>
<dbReference type="PROSITE" id="PS00557">
    <property type="entry name" value="FMN_HYDROXY_ACID_DH_1"/>
    <property type="match status" value="1"/>
</dbReference>
<dbReference type="Proteomes" id="UP001182556">
    <property type="component" value="Unassembled WGS sequence"/>
</dbReference>
<evidence type="ECO:0000313" key="5">
    <source>
        <dbReference type="EMBL" id="KAK1921078.1"/>
    </source>
</evidence>
<dbReference type="InterPro" id="IPR000262">
    <property type="entry name" value="FMN-dep_DH"/>
</dbReference>
<dbReference type="InterPro" id="IPR036400">
    <property type="entry name" value="Cyt_B5-like_heme/steroid_sf"/>
</dbReference>
<dbReference type="Pfam" id="PF01070">
    <property type="entry name" value="FMN_dh"/>
    <property type="match status" value="1"/>
</dbReference>
<dbReference type="InterPro" id="IPR008259">
    <property type="entry name" value="FMN_hydac_DH_AS"/>
</dbReference>
<gene>
    <name evidence="5" type="ORF">DB88DRAFT_443868</name>
</gene>
<comment type="caution">
    <text evidence="5">The sequence shown here is derived from an EMBL/GenBank/DDBJ whole genome shotgun (WGS) entry which is preliminary data.</text>
</comment>
<protein>
    <submittedName>
        <fullName evidence="5">L-mandelate dehydrogenase</fullName>
    </submittedName>
</protein>
<dbReference type="InterPro" id="IPR001199">
    <property type="entry name" value="Cyt_B5-like_heme/steroid-bd"/>
</dbReference>
<evidence type="ECO:0000259" key="4">
    <source>
        <dbReference type="PROSITE" id="PS51349"/>
    </source>
</evidence>
<dbReference type="PRINTS" id="PR00363">
    <property type="entry name" value="CYTOCHROMEB5"/>
</dbReference>
<dbReference type="AlphaFoldDB" id="A0AAD9CVC9"/>
<accession>A0AAD9CVC9</accession>
<dbReference type="SUPFAM" id="SSF55856">
    <property type="entry name" value="Cytochrome b5-like heme/steroid binding domain"/>
    <property type="match status" value="1"/>
</dbReference>
<dbReference type="Pfam" id="PF00173">
    <property type="entry name" value="Cyt-b5"/>
    <property type="match status" value="1"/>
</dbReference>
<dbReference type="InterPro" id="IPR013785">
    <property type="entry name" value="Aldolase_TIM"/>
</dbReference>
<keyword evidence="6" id="KW-1185">Reference proteome</keyword>
<dbReference type="InterPro" id="IPR037396">
    <property type="entry name" value="FMN_HAD"/>
</dbReference>
<dbReference type="PANTHER" id="PTHR10578:SF101">
    <property type="entry name" value="L-LACTATE DEHYDROGENASE (CYTOCHROME B2)"/>
    <property type="match status" value="1"/>
</dbReference>
<proteinExistence type="predicted"/>
<evidence type="ECO:0000256" key="2">
    <source>
        <dbReference type="ARBA" id="ARBA00023002"/>
    </source>
</evidence>
<dbReference type="PROSITE" id="PS51349">
    <property type="entry name" value="FMN_HYDROXY_ACID_DH_2"/>
    <property type="match status" value="1"/>
</dbReference>
<organism evidence="5 6">
    <name type="scientific">Papiliotrema laurentii</name>
    <name type="common">Cryptococcus laurentii</name>
    <dbReference type="NCBI Taxonomy" id="5418"/>
    <lineage>
        <taxon>Eukaryota</taxon>
        <taxon>Fungi</taxon>
        <taxon>Dikarya</taxon>
        <taxon>Basidiomycota</taxon>
        <taxon>Agaricomycotina</taxon>
        <taxon>Tremellomycetes</taxon>
        <taxon>Tremellales</taxon>
        <taxon>Rhynchogastremaceae</taxon>
        <taxon>Papiliotrema</taxon>
    </lineage>
</organism>
<sequence length="465" mass="50709">YISVKEVAKHNLSQDAWVIINGKVYDVTHFHEHHPGGAAVIVSNAGTDASEIFNSLHPPGTIENHLPPECFKGRIDPAALAKANAARTAEKQRTLAARNALPPVETILGLDEFEVGETSVMSEKSAEYYRGGALDGISKDDNKSSFKKCRLVPRVMRDVSTIVPQTTLFGLPSALPVYISPASNAVLGHPDGELNLTRAAAKTGIVQGVSYVASYPLVDILDAKAEQDEREGEPMGMVYQVYVRPDRVKTAEMIRTAIDGGCRALLVTVDSNIGDFRQSVEKLKGTTGDAEPGRRMQPFTTFAPPHDPSLNWDDLDWLQGIAQDVPIYLKGVSSVEDVRIAHERGVKGCILSNHGGRQLDRARSGFDSLRRIHEQDPALLQKLEIYVDGGARRGTDVLMALALGARGVGLGRPFLFAQAAYGERGAIRAVRILEKEIVTAMQLLGVSRLDELRPEMVECLGEFWK</sequence>
<comment type="cofactor">
    <cofactor evidence="1">
        <name>FMN</name>
        <dbReference type="ChEBI" id="CHEBI:58210"/>
    </cofactor>
</comment>
<feature type="non-terminal residue" evidence="5">
    <location>
        <position position="465"/>
    </location>
</feature>
<dbReference type="GO" id="GO:0004460">
    <property type="term" value="F:L-lactate dehydrogenase (cytochrome) activity"/>
    <property type="evidence" value="ECO:0007669"/>
    <property type="project" value="TreeGrafter"/>
</dbReference>
<dbReference type="Gene3D" id="3.20.20.70">
    <property type="entry name" value="Aldolase class I"/>
    <property type="match status" value="1"/>
</dbReference>
<dbReference type="EMBL" id="JAODAN010000012">
    <property type="protein sequence ID" value="KAK1921078.1"/>
    <property type="molecule type" value="Genomic_DNA"/>
</dbReference>
<dbReference type="PANTHER" id="PTHR10578">
    <property type="entry name" value="S -2-HYDROXY-ACID OXIDASE-RELATED"/>
    <property type="match status" value="1"/>
</dbReference>
<dbReference type="Gene3D" id="3.10.120.10">
    <property type="entry name" value="Cytochrome b5-like heme/steroid binding domain"/>
    <property type="match status" value="1"/>
</dbReference>
<reference evidence="5" key="1">
    <citation type="submission" date="2023-02" db="EMBL/GenBank/DDBJ databases">
        <title>Identification and recombinant expression of a fungal hydrolase from Papiliotrema laurentii that hydrolyzes apple cutin and clears colloidal polyester polyurethane.</title>
        <authorList>
            <consortium name="DOE Joint Genome Institute"/>
            <person name="Roman V.A."/>
            <person name="Bojanowski C."/>
            <person name="Crable B.R."/>
            <person name="Wagner D.N."/>
            <person name="Hung C.S."/>
            <person name="Nadeau L.J."/>
            <person name="Schratz L."/>
            <person name="Haridas S."/>
            <person name="Pangilinan J."/>
            <person name="Lipzen A."/>
            <person name="Na H."/>
            <person name="Yan M."/>
            <person name="Ng V."/>
            <person name="Grigoriev I.V."/>
            <person name="Spatafora J.W."/>
            <person name="Barlow D."/>
            <person name="Biffinger J."/>
            <person name="Kelley-Loughnane N."/>
            <person name="Varaljay V.A."/>
            <person name="Crookes-Goodson W.J."/>
        </authorList>
    </citation>
    <scope>NUCLEOTIDE SEQUENCE</scope>
    <source>
        <strain evidence="5">5307AH</strain>
    </source>
</reference>
<keyword evidence="2" id="KW-0560">Oxidoreductase</keyword>
<dbReference type="GO" id="GO:0006089">
    <property type="term" value="P:lactate metabolic process"/>
    <property type="evidence" value="ECO:0007669"/>
    <property type="project" value="TreeGrafter"/>
</dbReference>
<dbReference type="PROSITE" id="PS50255">
    <property type="entry name" value="CYTOCHROME_B5_2"/>
    <property type="match status" value="1"/>
</dbReference>
<name>A0AAD9CVC9_PAPLA</name>
<evidence type="ECO:0000259" key="3">
    <source>
        <dbReference type="PROSITE" id="PS50255"/>
    </source>
</evidence>
<feature type="domain" description="FMN hydroxy acid dehydrogenase" evidence="4">
    <location>
        <begin position="102"/>
        <end position="462"/>
    </location>
</feature>
<dbReference type="SUPFAM" id="SSF51395">
    <property type="entry name" value="FMN-linked oxidoreductases"/>
    <property type="match status" value="1"/>
</dbReference>
<evidence type="ECO:0000256" key="1">
    <source>
        <dbReference type="ARBA" id="ARBA00001917"/>
    </source>
</evidence>
<dbReference type="FunFam" id="3.10.120.10:FF:000009">
    <property type="entry name" value="Cytochrome b2, mitochondrial, putative"/>
    <property type="match status" value="1"/>
</dbReference>